<evidence type="ECO:0000313" key="1">
    <source>
        <dbReference type="EMBL" id="KZT76304.1"/>
    </source>
</evidence>
<reference evidence="1 2" key="1">
    <citation type="journal article" date="2015" name="Proc. Natl. Acad. Sci. U.S.A.">
        <title>The resurrection genome of Boea hygrometrica: A blueprint for survival of dehydration.</title>
        <authorList>
            <person name="Xiao L."/>
            <person name="Yang G."/>
            <person name="Zhang L."/>
            <person name="Yang X."/>
            <person name="Zhao S."/>
            <person name="Ji Z."/>
            <person name="Zhou Q."/>
            <person name="Hu M."/>
            <person name="Wang Y."/>
            <person name="Chen M."/>
            <person name="Xu Y."/>
            <person name="Jin H."/>
            <person name="Xiao X."/>
            <person name="Hu G."/>
            <person name="Bao F."/>
            <person name="Hu Y."/>
            <person name="Wan P."/>
            <person name="Li L."/>
            <person name="Deng X."/>
            <person name="Kuang T."/>
            <person name="Xiang C."/>
            <person name="Zhu J.K."/>
            <person name="Oliver M.J."/>
            <person name="He Y."/>
        </authorList>
    </citation>
    <scope>NUCLEOTIDE SEQUENCE [LARGE SCALE GENOMIC DNA]</scope>
    <source>
        <strain evidence="2">cv. XS01</strain>
    </source>
</reference>
<keyword evidence="1" id="KW-0436">Ligase</keyword>
<dbReference type="Proteomes" id="UP000250235">
    <property type="component" value="Unassembled WGS sequence"/>
</dbReference>
<dbReference type="EMBL" id="KV134800">
    <property type="protein sequence ID" value="KZT76304.1"/>
    <property type="molecule type" value="Genomic_DNA"/>
</dbReference>
<gene>
    <name evidence="1" type="ORF">F511_46671</name>
</gene>
<dbReference type="AlphaFoldDB" id="A0A2Z6ZSY4"/>
<evidence type="ECO:0000313" key="2">
    <source>
        <dbReference type="Proteomes" id="UP000250235"/>
    </source>
</evidence>
<sequence>MAGRWSAQEHRVAWRTIAAGVHNLLRMKCDAVEAMHAAGSTLGARARRDVARLPPRVFSCGGGAAAGRCSGESPAMS</sequence>
<organism evidence="1 2">
    <name type="scientific">Dorcoceras hygrometricum</name>
    <dbReference type="NCBI Taxonomy" id="472368"/>
    <lineage>
        <taxon>Eukaryota</taxon>
        <taxon>Viridiplantae</taxon>
        <taxon>Streptophyta</taxon>
        <taxon>Embryophyta</taxon>
        <taxon>Tracheophyta</taxon>
        <taxon>Spermatophyta</taxon>
        <taxon>Magnoliopsida</taxon>
        <taxon>eudicotyledons</taxon>
        <taxon>Gunneridae</taxon>
        <taxon>Pentapetalae</taxon>
        <taxon>asterids</taxon>
        <taxon>lamiids</taxon>
        <taxon>Lamiales</taxon>
        <taxon>Gesneriaceae</taxon>
        <taxon>Didymocarpoideae</taxon>
        <taxon>Trichosporeae</taxon>
        <taxon>Loxocarpinae</taxon>
        <taxon>Dorcoceras</taxon>
    </lineage>
</organism>
<keyword evidence="2" id="KW-1185">Reference proteome</keyword>
<protein>
    <submittedName>
        <fullName evidence="1">Tubulin--tyrosine ligase-like protein 12</fullName>
    </submittedName>
</protein>
<accession>A0A2Z6ZSY4</accession>
<proteinExistence type="predicted"/>
<name>A0A2Z6ZSY4_9LAMI</name>
<dbReference type="GO" id="GO:0016874">
    <property type="term" value="F:ligase activity"/>
    <property type="evidence" value="ECO:0007669"/>
    <property type="project" value="UniProtKB-KW"/>
</dbReference>